<organism evidence="8 9">
    <name type="scientific">Helcobacillus massiliensis</name>
    <dbReference type="NCBI Taxonomy" id="521392"/>
    <lineage>
        <taxon>Bacteria</taxon>
        <taxon>Bacillati</taxon>
        <taxon>Actinomycetota</taxon>
        <taxon>Actinomycetes</taxon>
        <taxon>Micrococcales</taxon>
        <taxon>Dermabacteraceae</taxon>
        <taxon>Helcobacillus</taxon>
    </lineage>
</organism>
<gene>
    <name evidence="8" type="ORF">FHX50_002393</name>
</gene>
<accession>A0A839R3B9</accession>
<feature type="site" description="Lowers pKa of active site Tyr" evidence="6">
    <location>
        <position position="78"/>
    </location>
</feature>
<dbReference type="EMBL" id="JACHWP010000027">
    <property type="protein sequence ID" value="MBB3024086.1"/>
    <property type="molecule type" value="Genomic_DNA"/>
</dbReference>
<dbReference type="EC" id="1.1.1.346" evidence="8"/>
<dbReference type="AlphaFoldDB" id="A0A839R3B9"/>
<protein>
    <submittedName>
        <fullName evidence="8">2,5-diketo-D-gluconate reductase A</fullName>
        <ecNumber evidence="8">1.1.1.346</ecNumber>
    </submittedName>
</protein>
<evidence type="ECO:0000256" key="6">
    <source>
        <dbReference type="PIRSR" id="PIRSR000097-3"/>
    </source>
</evidence>
<feature type="binding site" evidence="5">
    <location>
        <position position="111"/>
    </location>
    <ligand>
        <name>substrate</name>
    </ligand>
</feature>
<evidence type="ECO:0000259" key="7">
    <source>
        <dbReference type="Pfam" id="PF00248"/>
    </source>
</evidence>
<keyword evidence="9" id="KW-1185">Reference proteome</keyword>
<comment type="caution">
    <text evidence="8">The sequence shown here is derived from an EMBL/GenBank/DDBJ whole genome shotgun (WGS) entry which is preliminary data.</text>
</comment>
<evidence type="ECO:0000256" key="1">
    <source>
        <dbReference type="ARBA" id="ARBA00007905"/>
    </source>
</evidence>
<dbReference type="PIRSF" id="PIRSF000097">
    <property type="entry name" value="AKR"/>
    <property type="match status" value="1"/>
</dbReference>
<evidence type="ECO:0000256" key="2">
    <source>
        <dbReference type="ARBA" id="ARBA00022857"/>
    </source>
</evidence>
<dbReference type="SUPFAM" id="SSF51430">
    <property type="entry name" value="NAD(P)-linked oxidoreductase"/>
    <property type="match status" value="1"/>
</dbReference>
<evidence type="ECO:0000256" key="5">
    <source>
        <dbReference type="PIRSR" id="PIRSR000097-2"/>
    </source>
</evidence>
<dbReference type="PANTHER" id="PTHR43827">
    <property type="entry name" value="2,5-DIKETO-D-GLUCONIC ACID REDUCTASE"/>
    <property type="match status" value="1"/>
</dbReference>
<keyword evidence="2" id="KW-0521">NADP</keyword>
<evidence type="ECO:0000256" key="4">
    <source>
        <dbReference type="PIRSR" id="PIRSR000097-1"/>
    </source>
</evidence>
<sequence length="280" mass="31121">MTALASPTLTMNDGREIPQLGFGVFTMSNEEAEASVKEALAVGYRHIDTAAVYGNEEGVRRGIEASGVDPSEIFLVTKLWNTDQGYDSTLRAFEESMQRLGRESIDLYLIHWSMPKRRLYPETWRAFLELKEQGRISSVGVANFPVEQLEDLVDGSGVAPVLNQIELHPHFNQPELRRVNAEMGVLTESWGPLSQGGDALTDPVITEIAKAHGATPAQTILAWHRQLGLVVIPKSVTPERIRENFESLQLTLTDDEVERITALDRGPEGRVSRDPADFNE</sequence>
<dbReference type="InterPro" id="IPR020471">
    <property type="entry name" value="AKR"/>
</dbReference>
<evidence type="ECO:0000313" key="8">
    <source>
        <dbReference type="EMBL" id="MBB3024086.1"/>
    </source>
</evidence>
<dbReference type="InterPro" id="IPR023210">
    <property type="entry name" value="NADP_OxRdtase_dom"/>
</dbReference>
<dbReference type="PANTHER" id="PTHR43827:SF3">
    <property type="entry name" value="NADP-DEPENDENT OXIDOREDUCTASE DOMAIN-CONTAINING PROTEIN"/>
    <property type="match status" value="1"/>
</dbReference>
<feature type="domain" description="NADP-dependent oxidoreductase" evidence="7">
    <location>
        <begin position="26"/>
        <end position="264"/>
    </location>
</feature>
<evidence type="ECO:0000313" key="9">
    <source>
        <dbReference type="Proteomes" id="UP000568050"/>
    </source>
</evidence>
<dbReference type="InterPro" id="IPR036812">
    <property type="entry name" value="NAD(P)_OxRdtase_dom_sf"/>
</dbReference>
<dbReference type="Pfam" id="PF00248">
    <property type="entry name" value="Aldo_ket_red"/>
    <property type="match status" value="1"/>
</dbReference>
<keyword evidence="3 8" id="KW-0560">Oxidoreductase</keyword>
<dbReference type="FunFam" id="3.20.20.100:FF:000002">
    <property type="entry name" value="2,5-diketo-D-gluconic acid reductase A"/>
    <property type="match status" value="1"/>
</dbReference>
<feature type="active site" description="Proton donor" evidence="4">
    <location>
        <position position="53"/>
    </location>
</feature>
<reference evidence="8 9" key="1">
    <citation type="submission" date="2020-08" db="EMBL/GenBank/DDBJ databases">
        <title>Sequencing the genomes of 1000 actinobacteria strains.</title>
        <authorList>
            <person name="Klenk H.-P."/>
        </authorList>
    </citation>
    <scope>NUCLEOTIDE SEQUENCE [LARGE SCALE GENOMIC DNA]</scope>
    <source>
        <strain evidence="8 9">DSM 23040</strain>
    </source>
</reference>
<name>A0A839R3B9_9MICO</name>
<dbReference type="PRINTS" id="PR00069">
    <property type="entry name" value="ALDKETRDTASE"/>
</dbReference>
<dbReference type="Gene3D" id="3.20.20.100">
    <property type="entry name" value="NADP-dependent oxidoreductase domain"/>
    <property type="match status" value="1"/>
</dbReference>
<evidence type="ECO:0000256" key="3">
    <source>
        <dbReference type="ARBA" id="ARBA00023002"/>
    </source>
</evidence>
<proteinExistence type="inferred from homology"/>
<dbReference type="Proteomes" id="UP000568050">
    <property type="component" value="Unassembled WGS sequence"/>
</dbReference>
<dbReference type="GO" id="GO:0016616">
    <property type="term" value="F:oxidoreductase activity, acting on the CH-OH group of donors, NAD or NADP as acceptor"/>
    <property type="evidence" value="ECO:0007669"/>
    <property type="project" value="UniProtKB-ARBA"/>
</dbReference>
<comment type="similarity">
    <text evidence="1">Belongs to the aldo/keto reductase family.</text>
</comment>